<organism evidence="1 2">
    <name type="scientific">Bauhinia variegata</name>
    <name type="common">Purple orchid tree</name>
    <name type="synonym">Phanera variegata</name>
    <dbReference type="NCBI Taxonomy" id="167791"/>
    <lineage>
        <taxon>Eukaryota</taxon>
        <taxon>Viridiplantae</taxon>
        <taxon>Streptophyta</taxon>
        <taxon>Embryophyta</taxon>
        <taxon>Tracheophyta</taxon>
        <taxon>Spermatophyta</taxon>
        <taxon>Magnoliopsida</taxon>
        <taxon>eudicotyledons</taxon>
        <taxon>Gunneridae</taxon>
        <taxon>Pentapetalae</taxon>
        <taxon>rosids</taxon>
        <taxon>fabids</taxon>
        <taxon>Fabales</taxon>
        <taxon>Fabaceae</taxon>
        <taxon>Cercidoideae</taxon>
        <taxon>Cercideae</taxon>
        <taxon>Bauhiniinae</taxon>
        <taxon>Bauhinia</taxon>
    </lineage>
</organism>
<keyword evidence="2" id="KW-1185">Reference proteome</keyword>
<proteinExistence type="predicted"/>
<gene>
    <name evidence="1" type="ORF">L6164_007194</name>
</gene>
<reference evidence="1 2" key="1">
    <citation type="journal article" date="2022" name="DNA Res.">
        <title>Chromosomal-level genome assembly of the orchid tree Bauhinia variegata (Leguminosae; Cercidoideae) supports the allotetraploid origin hypothesis of Bauhinia.</title>
        <authorList>
            <person name="Zhong Y."/>
            <person name="Chen Y."/>
            <person name="Zheng D."/>
            <person name="Pang J."/>
            <person name="Liu Y."/>
            <person name="Luo S."/>
            <person name="Meng S."/>
            <person name="Qian L."/>
            <person name="Wei D."/>
            <person name="Dai S."/>
            <person name="Zhou R."/>
        </authorList>
    </citation>
    <scope>NUCLEOTIDE SEQUENCE [LARGE SCALE GENOMIC DNA]</scope>
    <source>
        <strain evidence="1">BV-YZ2020</strain>
    </source>
</reference>
<comment type="caution">
    <text evidence="1">The sequence shown here is derived from an EMBL/GenBank/DDBJ whole genome shotgun (WGS) entry which is preliminary data.</text>
</comment>
<dbReference type="EMBL" id="CM039428">
    <property type="protein sequence ID" value="KAI4352994.1"/>
    <property type="molecule type" value="Genomic_DNA"/>
</dbReference>
<protein>
    <submittedName>
        <fullName evidence="1">Uncharacterized protein</fullName>
    </submittedName>
</protein>
<dbReference type="Proteomes" id="UP000828941">
    <property type="component" value="Chromosome 3"/>
</dbReference>
<evidence type="ECO:0000313" key="2">
    <source>
        <dbReference type="Proteomes" id="UP000828941"/>
    </source>
</evidence>
<name>A0ACB9PVX7_BAUVA</name>
<accession>A0ACB9PVX7</accession>
<evidence type="ECO:0000313" key="1">
    <source>
        <dbReference type="EMBL" id="KAI4352994.1"/>
    </source>
</evidence>
<sequence>MKTHAQVKTRRPTATRVNSQQVIFELKHKVVLALNKLADRDTHQIGADELEKTAQTLTPDGISPFLSCILDTDSEQKSTVRKECIRLMGTMARFHEGLILPHLPKMVANIVKRLRDPDTIVRDVCVETLGVLANKLVNCVNESDKVFVILVRPLFDALGEQNKQVQLGSAFCLARIIDNTNDPPVSVLHRMLIRTVKLLKNPHFMAKPAIVELNRSIIQAGGAPTQNILFTAITSIQEALKDTDWTTRKAASVALGEIGLSGGSFLGGLRASCIHSLEGCRFDKVKPVRDAVLQALKYWRSLPAPNTPEPSETGSSLKAENVYGGDSADVSSTTESGRRDGKFQEGAINIKSTKSRVPLSVRKSCQNYMENPHHPKPVDWHVEIAIPKTHDVADFQNGESEGGSVTKALEGMSTDVTSMHDIAYDYVTMDEKQECSSVSNLATDNFETKFLTVSNDCFINNGLLKPIGRSQRFGGEELICDEQMYSVKMQNHRSSESTVTVSSSLTTHGCCVQLTNEIVRIQKQLSDIETKQANLMDQLQVFTSGIMDTLSTIQSRVVGLEHVLDRLMKDSVLGGRYSCSDNSKSFEQSQIMASPRLSMCTPRSSVDSHNRQPSASVKSSDIWEKKAFARCHLRNPAREIGDIRKNSNTKVTRNFTEKDTLNSSGHNTHSGGFTFIQSKKNGVFSPTSRVNASNGCSESNSSHWKRVKGLLCEGDLDSAYFEALCSNDELILVELLHKTGPVLECLSVKTVDDLLSTLATYLLEGRFLKTIIPWLQQVVDLSTTHGPDCIALSEKAREQLLSAVQEAGNLKFFSPAERRSAAQLSMKLHHIWGTLGNSFRGE</sequence>